<evidence type="ECO:0000259" key="2">
    <source>
        <dbReference type="Pfam" id="PF13785"/>
    </source>
</evidence>
<name>A0A2T2YB35_9BACT</name>
<dbReference type="AlphaFoldDB" id="A0A2T2YB35"/>
<keyword evidence="1" id="KW-1133">Transmembrane helix</keyword>
<evidence type="ECO:0000313" key="3">
    <source>
        <dbReference type="EMBL" id="PSR52741.1"/>
    </source>
</evidence>
<feature type="transmembrane region" description="Helical" evidence="1">
    <location>
        <begin position="238"/>
        <end position="257"/>
    </location>
</feature>
<evidence type="ECO:0000256" key="1">
    <source>
        <dbReference type="SAM" id="Phobius"/>
    </source>
</evidence>
<feature type="domain" description="DUF4178" evidence="2">
    <location>
        <begin position="77"/>
        <end position="205"/>
    </location>
</feature>
<gene>
    <name evidence="3" type="ORF">AHMF7605_03995</name>
</gene>
<comment type="caution">
    <text evidence="3">The sequence shown here is derived from an EMBL/GenBank/DDBJ whole genome shotgun (WGS) entry which is preliminary data.</text>
</comment>
<keyword evidence="1" id="KW-0812">Transmembrane</keyword>
<accession>A0A2T2YB35</accession>
<reference evidence="3 4" key="1">
    <citation type="submission" date="2018-03" db="EMBL/GenBank/DDBJ databases">
        <title>Adhaeribacter sp. HMF7605 Genome sequencing and assembly.</title>
        <authorList>
            <person name="Kang H."/>
            <person name="Kang J."/>
            <person name="Cha I."/>
            <person name="Kim H."/>
            <person name="Joh K."/>
        </authorList>
    </citation>
    <scope>NUCLEOTIDE SEQUENCE [LARGE SCALE GENOMIC DNA]</scope>
    <source>
        <strain evidence="3 4">HMF7605</strain>
    </source>
</reference>
<keyword evidence="4" id="KW-1185">Reference proteome</keyword>
<feature type="transmembrane region" description="Helical" evidence="1">
    <location>
        <begin position="394"/>
        <end position="414"/>
    </location>
</feature>
<keyword evidence="1" id="KW-0472">Membrane</keyword>
<evidence type="ECO:0000313" key="4">
    <source>
        <dbReference type="Proteomes" id="UP000240357"/>
    </source>
</evidence>
<dbReference type="Proteomes" id="UP000240357">
    <property type="component" value="Unassembled WGS sequence"/>
</dbReference>
<organism evidence="3 4">
    <name type="scientific">Adhaeribacter arboris</name>
    <dbReference type="NCBI Taxonomy" id="2072846"/>
    <lineage>
        <taxon>Bacteria</taxon>
        <taxon>Pseudomonadati</taxon>
        <taxon>Bacteroidota</taxon>
        <taxon>Cytophagia</taxon>
        <taxon>Cytophagales</taxon>
        <taxon>Hymenobacteraceae</taxon>
        <taxon>Adhaeribacter</taxon>
    </lineage>
</organism>
<sequence>MIGHEVKDQDQLPGQMTIACPHCQQPVRLVTYAQAIYVACGSCHKLFRTREKTLVVQKQFQSKNEKIPLLPLRKKGRLAEVVYAIVGFVSYKEENYAYYWREYVLFNPVHGYAFLAEYDGHWNFFRFISDYSHGKTHLYSFYYNGHEFKLYNKYKTHVLYAEGEFFWDLMDESGHYTEYVAPPYMMTRLIANNEITWLLGEYLEPEMVKEAFNLTHDLPVPAGIGASEPFSSSFSFNFLKVIVLVTTLFLIFCQAIIVKSSKEVVLADTTFNLPESYVSNTLTPLAGPTITINQNWAGTSNLEFTLYAPVSNNWLSTGITLVNTRTHQEYDFEMGVEHYSGYEGGESWSEGSQQTKKLISALPNGTYQIIIQPYRENYTTVNLFSLTIVQDVPIWSNFWIVLVLVLIFPGIQWFRNYTFEKRRWMNSDYSPYTD</sequence>
<protein>
    <recommendedName>
        <fullName evidence="2">DUF4178 domain-containing protein</fullName>
    </recommendedName>
</protein>
<dbReference type="RefSeq" id="WP_106926667.1">
    <property type="nucleotide sequence ID" value="NZ_PYFT01000001.1"/>
</dbReference>
<proteinExistence type="predicted"/>
<dbReference type="Pfam" id="PF13785">
    <property type="entry name" value="DUF4178"/>
    <property type="match status" value="1"/>
</dbReference>
<dbReference type="EMBL" id="PYFT01000001">
    <property type="protein sequence ID" value="PSR52741.1"/>
    <property type="molecule type" value="Genomic_DNA"/>
</dbReference>
<dbReference type="InterPro" id="IPR025235">
    <property type="entry name" value="DUF4178"/>
</dbReference>
<dbReference type="OrthoDB" id="713199at2"/>